<feature type="compositionally biased region" description="Basic and acidic residues" evidence="1">
    <location>
        <begin position="128"/>
        <end position="147"/>
    </location>
</feature>
<feature type="compositionally biased region" description="Polar residues" evidence="1">
    <location>
        <begin position="11"/>
        <end position="21"/>
    </location>
</feature>
<name>T1H2F8_MEGSC</name>
<dbReference type="HOGENOM" id="CLU_1079982_0_0_1"/>
<reference evidence="3" key="1">
    <citation type="submission" date="2013-02" db="EMBL/GenBank/DDBJ databases">
        <authorList>
            <person name="Hughes D."/>
        </authorList>
    </citation>
    <scope>NUCLEOTIDE SEQUENCE</scope>
    <source>
        <strain>Durham</strain>
        <strain evidence="3">NC isolate 2 -- Noor lab</strain>
    </source>
</reference>
<dbReference type="EMBL" id="CAQQ02177049">
    <property type="status" value="NOT_ANNOTATED_CDS"/>
    <property type="molecule type" value="Genomic_DNA"/>
</dbReference>
<dbReference type="Proteomes" id="UP000015102">
    <property type="component" value="Unassembled WGS sequence"/>
</dbReference>
<evidence type="ECO:0000313" key="2">
    <source>
        <dbReference type="EnsemblMetazoa" id="MESCA010403-PA"/>
    </source>
</evidence>
<dbReference type="STRING" id="36166.T1H2F8"/>
<dbReference type="EMBL" id="CAQQ02177048">
    <property type="status" value="NOT_ANNOTATED_CDS"/>
    <property type="molecule type" value="Genomic_DNA"/>
</dbReference>
<dbReference type="AlphaFoldDB" id="T1H2F8"/>
<sequence>MGELEEKETPENNQTTENQSIEPKETDKMLQPQDNDNNEDNNSKKPPSNGEEIINIPEPAEKGGENEKKDENDGSDDKKDNKSDSKKLLAKEDREVKPKKIPIGGMKLPGFFTKAKPKAEGDGADGELLEKDTKEEDNKEKKVEGEKPPCLGDRIRNFFAKKKKPVAATEETKNEPTSNDESAPPQKKGLLNAIKLPIANMIPRKKTEDDVELGTGPGTKAGLASMETLDDSLKDQDQVDKVPTKTDENPEKSKDEKD</sequence>
<keyword evidence="3" id="KW-1185">Reference proteome</keyword>
<feature type="region of interest" description="Disordered" evidence="1">
    <location>
        <begin position="1"/>
        <end position="258"/>
    </location>
</feature>
<accession>T1H2F8</accession>
<proteinExistence type="predicted"/>
<feature type="compositionally biased region" description="Basic and acidic residues" evidence="1">
    <location>
        <begin position="231"/>
        <end position="258"/>
    </location>
</feature>
<organism evidence="2 3">
    <name type="scientific">Megaselia scalaris</name>
    <name type="common">Humpbacked fly</name>
    <name type="synonym">Phora scalaris</name>
    <dbReference type="NCBI Taxonomy" id="36166"/>
    <lineage>
        <taxon>Eukaryota</taxon>
        <taxon>Metazoa</taxon>
        <taxon>Ecdysozoa</taxon>
        <taxon>Arthropoda</taxon>
        <taxon>Hexapoda</taxon>
        <taxon>Insecta</taxon>
        <taxon>Pterygota</taxon>
        <taxon>Neoptera</taxon>
        <taxon>Endopterygota</taxon>
        <taxon>Diptera</taxon>
        <taxon>Brachycera</taxon>
        <taxon>Muscomorpha</taxon>
        <taxon>Platypezoidea</taxon>
        <taxon>Phoridae</taxon>
        <taxon>Megaseliini</taxon>
        <taxon>Megaselia</taxon>
    </lineage>
</organism>
<feature type="compositionally biased region" description="Basic and acidic residues" evidence="1">
    <location>
        <begin position="59"/>
        <end position="98"/>
    </location>
</feature>
<dbReference type="EnsemblMetazoa" id="MESCA010403-RA">
    <property type="protein sequence ID" value="MESCA010403-PA"/>
    <property type="gene ID" value="MESCA010403"/>
</dbReference>
<evidence type="ECO:0000256" key="1">
    <source>
        <dbReference type="SAM" id="MobiDB-lite"/>
    </source>
</evidence>
<protein>
    <submittedName>
        <fullName evidence="2">Uncharacterized protein</fullName>
    </submittedName>
</protein>
<evidence type="ECO:0000313" key="3">
    <source>
        <dbReference type="Proteomes" id="UP000015102"/>
    </source>
</evidence>
<reference evidence="2" key="2">
    <citation type="submission" date="2015-06" db="UniProtKB">
        <authorList>
            <consortium name="EnsemblMetazoa"/>
        </authorList>
    </citation>
    <scope>IDENTIFICATION</scope>
</reference>